<feature type="transmembrane region" description="Helical" evidence="1">
    <location>
        <begin position="116"/>
        <end position="136"/>
    </location>
</feature>
<feature type="transmembrane region" description="Helical" evidence="1">
    <location>
        <begin position="86"/>
        <end position="109"/>
    </location>
</feature>
<accession>A0A2S8FKY0</accession>
<feature type="transmembrane region" description="Helical" evidence="1">
    <location>
        <begin position="148"/>
        <end position="171"/>
    </location>
</feature>
<evidence type="ECO:0000313" key="2">
    <source>
        <dbReference type="EMBL" id="PQO32839.1"/>
    </source>
</evidence>
<dbReference type="Proteomes" id="UP000238322">
    <property type="component" value="Unassembled WGS sequence"/>
</dbReference>
<protein>
    <submittedName>
        <fullName evidence="2">Uncharacterized protein</fullName>
    </submittedName>
</protein>
<feature type="transmembrane region" description="Helical" evidence="1">
    <location>
        <begin position="16"/>
        <end position="34"/>
    </location>
</feature>
<keyword evidence="1" id="KW-0472">Membrane</keyword>
<feature type="transmembrane region" description="Helical" evidence="1">
    <location>
        <begin position="46"/>
        <end position="66"/>
    </location>
</feature>
<keyword evidence="1" id="KW-1133">Transmembrane helix</keyword>
<gene>
    <name evidence="2" type="ORF">C5Y83_21900</name>
</gene>
<name>A0A2S8FKY0_9BACT</name>
<evidence type="ECO:0000256" key="1">
    <source>
        <dbReference type="SAM" id="Phobius"/>
    </source>
</evidence>
<dbReference type="EMBL" id="PUHY01000012">
    <property type="protein sequence ID" value="PQO32839.1"/>
    <property type="molecule type" value="Genomic_DNA"/>
</dbReference>
<evidence type="ECO:0000313" key="3">
    <source>
        <dbReference type="Proteomes" id="UP000238322"/>
    </source>
</evidence>
<reference evidence="2 3" key="1">
    <citation type="submission" date="2018-02" db="EMBL/GenBank/DDBJ databases">
        <title>Comparative genomes isolates from brazilian mangrove.</title>
        <authorList>
            <person name="Araujo J.E."/>
            <person name="Taketani R.G."/>
            <person name="Silva M.C.P."/>
            <person name="Loureco M.V."/>
            <person name="Andreote F.D."/>
        </authorList>
    </citation>
    <scope>NUCLEOTIDE SEQUENCE [LARGE SCALE GENOMIC DNA]</scope>
    <source>
        <strain evidence="2 3">Hex-1 MGV</strain>
    </source>
</reference>
<proteinExistence type="predicted"/>
<sequence>MAGLCLVATSLPGTKIVVAFIVLSLTMAHLVYRLNRLRRTPAFPALVLCAVVMFSMLVALALAQVYSNSWRQIAREYGVYEARRPAQRMATAAVVGVVPLLGVLGGLWASGWRFPAATAMAVTFLLLAFAIVKVISYHPIDAILQVEAIHGVTLFGVVFAVGIFALNICLFQCIEDDLGA</sequence>
<keyword evidence="1" id="KW-0812">Transmembrane</keyword>
<dbReference type="AlphaFoldDB" id="A0A2S8FKY0"/>
<organism evidence="2 3">
    <name type="scientific">Blastopirellula marina</name>
    <dbReference type="NCBI Taxonomy" id="124"/>
    <lineage>
        <taxon>Bacteria</taxon>
        <taxon>Pseudomonadati</taxon>
        <taxon>Planctomycetota</taxon>
        <taxon>Planctomycetia</taxon>
        <taxon>Pirellulales</taxon>
        <taxon>Pirellulaceae</taxon>
        <taxon>Blastopirellula</taxon>
    </lineage>
</organism>
<comment type="caution">
    <text evidence="2">The sequence shown here is derived from an EMBL/GenBank/DDBJ whole genome shotgun (WGS) entry which is preliminary data.</text>
</comment>